<proteinExistence type="predicted"/>
<organism evidence="1 2">
    <name type="scientific">Cetraspora pellucida</name>
    <dbReference type="NCBI Taxonomy" id="1433469"/>
    <lineage>
        <taxon>Eukaryota</taxon>
        <taxon>Fungi</taxon>
        <taxon>Fungi incertae sedis</taxon>
        <taxon>Mucoromycota</taxon>
        <taxon>Glomeromycotina</taxon>
        <taxon>Glomeromycetes</taxon>
        <taxon>Diversisporales</taxon>
        <taxon>Gigasporaceae</taxon>
        <taxon>Cetraspora</taxon>
    </lineage>
</organism>
<reference evidence="1" key="1">
    <citation type="submission" date="2021-06" db="EMBL/GenBank/DDBJ databases">
        <authorList>
            <person name="Kallberg Y."/>
            <person name="Tangrot J."/>
            <person name="Rosling A."/>
        </authorList>
    </citation>
    <scope>NUCLEOTIDE SEQUENCE</scope>
    <source>
        <strain evidence="1">28 12/20/2015</strain>
    </source>
</reference>
<name>A0ACA9PR74_9GLOM</name>
<comment type="caution">
    <text evidence="1">The sequence shown here is derived from an EMBL/GenBank/DDBJ whole genome shotgun (WGS) entry which is preliminary data.</text>
</comment>
<protein>
    <submittedName>
        <fullName evidence="1">16691_t:CDS:1</fullName>
    </submittedName>
</protein>
<keyword evidence="2" id="KW-1185">Reference proteome</keyword>
<evidence type="ECO:0000313" key="2">
    <source>
        <dbReference type="Proteomes" id="UP000789366"/>
    </source>
</evidence>
<feature type="non-terminal residue" evidence="1">
    <location>
        <position position="1"/>
    </location>
</feature>
<dbReference type="EMBL" id="CAJVPW010028583">
    <property type="protein sequence ID" value="CAG8718728.1"/>
    <property type="molecule type" value="Genomic_DNA"/>
</dbReference>
<sequence>EEEEEEEKAFEQNLKSANDTLISEIQDQTTEKRHSSNTELKSIKDGNHNEQDNDNPDLTTKEHKKKSITNIFLLHGTMKIVSDSESPFYFGC</sequence>
<evidence type="ECO:0000313" key="1">
    <source>
        <dbReference type="EMBL" id="CAG8718728.1"/>
    </source>
</evidence>
<dbReference type="Proteomes" id="UP000789366">
    <property type="component" value="Unassembled WGS sequence"/>
</dbReference>
<gene>
    <name evidence="1" type="ORF">SPELUC_LOCUS12288</name>
</gene>
<accession>A0ACA9PR74</accession>